<sequence length="335" mass="37181">MSNSSTPATSREYKLDPIVFSFRTVAAVTRRFELLFVSTLCNQLGGHDFAAIEATVLGRRISAFRRYPSEAIKRIIGGRRRAEKRADKRVEQHAEFLRSCHGRDSLLSGAAFPAFVPEQWPSGYHHKCDVEFCGNPNKPRSTPGVYRCEFPACPGNFVVTPEMAAAVKLNKRRCAVKKKITNLRDADSDVLWGMGASALESRSVLMRSQASVKTVSTVATAPTMIHFPRARQDSEESHQGSGEELPSKGEKKAAPPIFVPNPLHPEATSTRRPPRPSLPPPVWERHMYNGKYIDSSGSPLYQRTLPGRAKGQRLASQPMRPIPTSYRFVDSGLAH</sequence>
<accession>A0AAD6YRU4</accession>
<dbReference type="AlphaFoldDB" id="A0AAD6YRU4"/>
<evidence type="ECO:0000313" key="2">
    <source>
        <dbReference type="EMBL" id="KAJ7227348.1"/>
    </source>
</evidence>
<evidence type="ECO:0000313" key="3">
    <source>
        <dbReference type="Proteomes" id="UP001219525"/>
    </source>
</evidence>
<comment type="caution">
    <text evidence="2">The sequence shown here is derived from an EMBL/GenBank/DDBJ whole genome shotgun (WGS) entry which is preliminary data.</text>
</comment>
<keyword evidence="3" id="KW-1185">Reference proteome</keyword>
<protein>
    <submittedName>
        <fullName evidence="2">Uncharacterized protein</fullName>
    </submittedName>
</protein>
<gene>
    <name evidence="2" type="ORF">GGX14DRAFT_419150</name>
</gene>
<dbReference type="EMBL" id="JARJCW010000003">
    <property type="protein sequence ID" value="KAJ7227348.1"/>
    <property type="molecule type" value="Genomic_DNA"/>
</dbReference>
<organism evidence="2 3">
    <name type="scientific">Mycena pura</name>
    <dbReference type="NCBI Taxonomy" id="153505"/>
    <lineage>
        <taxon>Eukaryota</taxon>
        <taxon>Fungi</taxon>
        <taxon>Dikarya</taxon>
        <taxon>Basidiomycota</taxon>
        <taxon>Agaricomycotina</taxon>
        <taxon>Agaricomycetes</taxon>
        <taxon>Agaricomycetidae</taxon>
        <taxon>Agaricales</taxon>
        <taxon>Marasmiineae</taxon>
        <taxon>Mycenaceae</taxon>
        <taxon>Mycena</taxon>
    </lineage>
</organism>
<feature type="region of interest" description="Disordered" evidence="1">
    <location>
        <begin position="225"/>
        <end position="282"/>
    </location>
</feature>
<evidence type="ECO:0000256" key="1">
    <source>
        <dbReference type="SAM" id="MobiDB-lite"/>
    </source>
</evidence>
<name>A0AAD6YRU4_9AGAR</name>
<proteinExistence type="predicted"/>
<reference evidence="2" key="1">
    <citation type="submission" date="2023-03" db="EMBL/GenBank/DDBJ databases">
        <title>Massive genome expansion in bonnet fungi (Mycena s.s.) driven by repeated elements and novel gene families across ecological guilds.</title>
        <authorList>
            <consortium name="Lawrence Berkeley National Laboratory"/>
            <person name="Harder C.B."/>
            <person name="Miyauchi S."/>
            <person name="Viragh M."/>
            <person name="Kuo A."/>
            <person name="Thoen E."/>
            <person name="Andreopoulos B."/>
            <person name="Lu D."/>
            <person name="Skrede I."/>
            <person name="Drula E."/>
            <person name="Henrissat B."/>
            <person name="Morin E."/>
            <person name="Kohler A."/>
            <person name="Barry K."/>
            <person name="LaButti K."/>
            <person name="Morin E."/>
            <person name="Salamov A."/>
            <person name="Lipzen A."/>
            <person name="Mereny Z."/>
            <person name="Hegedus B."/>
            <person name="Baldrian P."/>
            <person name="Stursova M."/>
            <person name="Weitz H."/>
            <person name="Taylor A."/>
            <person name="Grigoriev I.V."/>
            <person name="Nagy L.G."/>
            <person name="Martin F."/>
            <person name="Kauserud H."/>
        </authorList>
    </citation>
    <scope>NUCLEOTIDE SEQUENCE</scope>
    <source>
        <strain evidence="2">9144</strain>
    </source>
</reference>
<dbReference type="Proteomes" id="UP001219525">
    <property type="component" value="Unassembled WGS sequence"/>
</dbReference>